<evidence type="ECO:0000313" key="3">
    <source>
        <dbReference type="Proteomes" id="UP000242287"/>
    </source>
</evidence>
<dbReference type="AlphaFoldDB" id="A0A2A9NTY2"/>
<dbReference type="OrthoDB" id="10261361at2759"/>
<gene>
    <name evidence="2" type="ORF">AMATHDRAFT_19</name>
</gene>
<name>A0A2A9NTY2_9AGAR</name>
<protein>
    <submittedName>
        <fullName evidence="2">Uncharacterized protein</fullName>
    </submittedName>
</protein>
<feature type="transmembrane region" description="Helical" evidence="1">
    <location>
        <begin position="270"/>
        <end position="288"/>
    </location>
</feature>
<feature type="transmembrane region" description="Helical" evidence="1">
    <location>
        <begin position="544"/>
        <end position="563"/>
    </location>
</feature>
<feature type="transmembrane region" description="Helical" evidence="1">
    <location>
        <begin position="512"/>
        <end position="532"/>
    </location>
</feature>
<organism evidence="2 3">
    <name type="scientific">Amanita thiersii Skay4041</name>
    <dbReference type="NCBI Taxonomy" id="703135"/>
    <lineage>
        <taxon>Eukaryota</taxon>
        <taxon>Fungi</taxon>
        <taxon>Dikarya</taxon>
        <taxon>Basidiomycota</taxon>
        <taxon>Agaricomycotina</taxon>
        <taxon>Agaricomycetes</taxon>
        <taxon>Agaricomycetidae</taxon>
        <taxon>Agaricales</taxon>
        <taxon>Pluteineae</taxon>
        <taxon>Amanitaceae</taxon>
        <taxon>Amanita</taxon>
    </lineage>
</organism>
<keyword evidence="3" id="KW-1185">Reference proteome</keyword>
<feature type="transmembrane region" description="Helical" evidence="1">
    <location>
        <begin position="388"/>
        <end position="405"/>
    </location>
</feature>
<feature type="transmembrane region" description="Helical" evidence="1">
    <location>
        <begin position="193"/>
        <end position="214"/>
    </location>
</feature>
<proteinExistence type="predicted"/>
<sequence length="1187" mass="136212">MPGVEFINTHESEDLKPPITDDCYSSGSTLPQPIFARFIRPRSRSASVDSKPRDVGNDTLDITDSLTATASWDESYPGTVASSTAIDYGSYDETLLNDHKYPPGTYTAAQPLILHRSHTPIPATVLFARKAAPLYLSQLDQYLASLPAPPFKHSDEHGMTMFPPMEKLKGLGLSLDDLETNSKVAPVWRNRKTILGATVNIMLGFLGSSALASFYSLQGLFNTVQIFALILSTIVPVGGRNLKDNWRKLLLGTIPNVLALNFASTAAQSLFFLMVFMTITFGLLYMFYRSVCECDRYNFTEGLLPRETKGRQWGIIIVTFILTIIYLPLSTMAVHVLVWSQDLWAIPNPYTNATSVPPSISPLGAPNVYRDPLDFCWTTTMKRNQVNYAPFIVVVSIVAIASVRLQHSDLTIWFPIALRRVIRKSVPKVDKFTEIGRPRNSIDLDSEYQRLLSRDRSPFAFLYNGFRRDWGTFESTYLFAKLSTLAIVAVLDSDNCLFRNVSRSVLPIVRQVLLLLASIVFFAVQSIHAPFLDPVNNASEWTSRLNYVTTSITALLIAINVPGKQIIDTYVLYTIYIITYGLSFYFTVINWSITQRLVKRITRRIDFSLDIFSPRLDISKSSIHAKRRIWQESITTLILTNSACKIPKEQRMMFSEPRDSEFPPYLLDFMGTPGERHIENLKILREIGSFAYSRAVALVSGPEHHRYQHLEDTILKNFIGPDCYWKKGRENYCAKFFGNAWWIPFPPTLILRYDDGGLAVLHEIHILEEYVKQNMRRDIQKKRQIRLALRALDGLRVRWPYEHTTPIGSRPLWSLWCCRRNHYRAGTVRKFQTCILRIKSHGYLPWHAVELGSGFDVVLEYSRDVQVSGDVIGLNDDFDLTKPLASFLELNHEAIGLKVQYLEDLINRYRRHERKECLWKRNVLSYRFLSFVYDQPREPTGLAASTILHERDIRVRQLLAGSDPMFDVIYARFSHVTSTEARAWWYIFWDDLWRRNRDTISPLQKHESDFNPHYPTSIAYTPLSRPVLESFLVQRGLMSKPPRRTDWMYSGFLNKIYLRLNEIVFKASHKAIFFHVGDGESELDMDGVDLETQGQPSSFGTGGGTDHDASAIRPRPVYRWEGLLDDPVRHGKQRRRRRWFAKLGAWFGITPLWREGVPSNGLSLDVRMENGHYIPMYQDFLLASNNR</sequence>
<keyword evidence="1" id="KW-1133">Transmembrane helix</keyword>
<dbReference type="STRING" id="703135.A0A2A9NTY2"/>
<keyword evidence="1" id="KW-0472">Membrane</keyword>
<feature type="transmembrane region" description="Helical" evidence="1">
    <location>
        <begin position="246"/>
        <end position="264"/>
    </location>
</feature>
<dbReference type="EMBL" id="KZ301969">
    <property type="protein sequence ID" value="PFH54435.1"/>
    <property type="molecule type" value="Genomic_DNA"/>
</dbReference>
<dbReference type="Proteomes" id="UP000242287">
    <property type="component" value="Unassembled WGS sequence"/>
</dbReference>
<evidence type="ECO:0000313" key="2">
    <source>
        <dbReference type="EMBL" id="PFH54435.1"/>
    </source>
</evidence>
<keyword evidence="1" id="KW-0812">Transmembrane</keyword>
<feature type="transmembrane region" description="Helical" evidence="1">
    <location>
        <begin position="313"/>
        <end position="338"/>
    </location>
</feature>
<feature type="transmembrane region" description="Helical" evidence="1">
    <location>
        <begin position="570"/>
        <end position="593"/>
    </location>
</feature>
<accession>A0A2A9NTY2</accession>
<feature type="transmembrane region" description="Helical" evidence="1">
    <location>
        <begin position="220"/>
        <end position="239"/>
    </location>
</feature>
<evidence type="ECO:0000256" key="1">
    <source>
        <dbReference type="SAM" id="Phobius"/>
    </source>
</evidence>
<reference evidence="2 3" key="1">
    <citation type="submission" date="2014-02" db="EMBL/GenBank/DDBJ databases">
        <title>Transposable element dynamics among asymbiotic and ectomycorrhizal Amanita fungi.</title>
        <authorList>
            <consortium name="DOE Joint Genome Institute"/>
            <person name="Hess J."/>
            <person name="Skrede I."/>
            <person name="Wolfe B."/>
            <person name="LaButti K."/>
            <person name="Ohm R.A."/>
            <person name="Grigoriev I.V."/>
            <person name="Pringle A."/>
        </authorList>
    </citation>
    <scope>NUCLEOTIDE SEQUENCE [LARGE SCALE GENOMIC DNA]</scope>
    <source>
        <strain evidence="2 3">SKay4041</strain>
    </source>
</reference>